<gene>
    <name evidence="1" type="ORF">ACFO1V_10335</name>
</gene>
<protein>
    <recommendedName>
        <fullName evidence="3">UDP-N-acetylglucosamine 2-epimerase domain-containing protein</fullName>
    </recommendedName>
</protein>
<reference evidence="2" key="1">
    <citation type="journal article" date="2019" name="Int. J. Syst. Evol. Microbiol.">
        <title>The Global Catalogue of Microorganisms (GCM) 10K type strain sequencing project: providing services to taxonomists for standard genome sequencing and annotation.</title>
        <authorList>
            <consortium name="The Broad Institute Genomics Platform"/>
            <consortium name="The Broad Institute Genome Sequencing Center for Infectious Disease"/>
            <person name="Wu L."/>
            <person name="Ma J."/>
        </authorList>
    </citation>
    <scope>NUCLEOTIDE SEQUENCE [LARGE SCALE GENOMIC DNA]</scope>
    <source>
        <strain evidence="2">CGMCC 1.15731</strain>
    </source>
</reference>
<organism evidence="1 2">
    <name type="scientific">Daeguia caeni</name>
    <dbReference type="NCBI Taxonomy" id="439612"/>
    <lineage>
        <taxon>Bacteria</taxon>
        <taxon>Pseudomonadati</taxon>
        <taxon>Pseudomonadota</taxon>
        <taxon>Alphaproteobacteria</taxon>
        <taxon>Hyphomicrobiales</taxon>
        <taxon>Brucellaceae</taxon>
        <taxon>Daeguia</taxon>
    </lineage>
</organism>
<dbReference type="RefSeq" id="WP_374834387.1">
    <property type="nucleotide sequence ID" value="NZ_JBHEEZ010000049.1"/>
</dbReference>
<evidence type="ECO:0008006" key="3">
    <source>
        <dbReference type="Google" id="ProtNLM"/>
    </source>
</evidence>
<accession>A0ABV9H854</accession>
<proteinExistence type="predicted"/>
<evidence type="ECO:0000313" key="2">
    <source>
        <dbReference type="Proteomes" id="UP001596042"/>
    </source>
</evidence>
<comment type="caution">
    <text evidence="1">The sequence shown here is derived from an EMBL/GenBank/DDBJ whole genome shotgun (WGS) entry which is preliminary data.</text>
</comment>
<evidence type="ECO:0000313" key="1">
    <source>
        <dbReference type="EMBL" id="MFC4625608.1"/>
    </source>
</evidence>
<keyword evidence="2" id="KW-1185">Reference proteome</keyword>
<sequence>MKGLVCSTTLCEQYRPIIGVFLTGTNAVDIFAASVEAIKAYDFFVYVPSIDDRSRSTFRRLGVRFSTELSFAILNAPQMAAALTFGCLPHPAHESVLILTALMQELGIPVLDVQHGLFQWGINFTDDSLEQGFSNATGISMPVTTVADKQLRWHGENEIGYPRYKPNRPPAKNEMMSSILVATNSNWHIYAEEERQNLLCLLRQLFTARTHVNFIWKPHPAELSGFSMLRQLVDEIKAAPETYSNVEIVGEADNNLYSLTELVASCRAGIATVGTSILDFEMLGKPCAIFDCSAVAALNASLIHGDMFHDLPQLLNWLDNLDENTKPPVTGYLHPFDQDCLIRHIDTAIAESLPRRIPRQQTLPILMRYKKMAC</sequence>
<dbReference type="Proteomes" id="UP001596042">
    <property type="component" value="Unassembled WGS sequence"/>
</dbReference>
<name>A0ABV9H854_9HYPH</name>
<dbReference type="EMBL" id="JBHSEL010000102">
    <property type="protein sequence ID" value="MFC4625608.1"/>
    <property type="molecule type" value="Genomic_DNA"/>
</dbReference>